<sequence>MTAQEAEQLGYRVVAASDAEVGLIKGDKGIMTWWCQDFDRKLPPLDHPKILECIEGQEKMEKELG</sequence>
<gene>
    <name evidence="1" type="ORF">LCGC14_2238770</name>
</gene>
<evidence type="ECO:0000313" key="1">
    <source>
        <dbReference type="EMBL" id="KKL57100.1"/>
    </source>
</evidence>
<dbReference type="AlphaFoldDB" id="A0A0F9FIL6"/>
<comment type="caution">
    <text evidence="1">The sequence shown here is derived from an EMBL/GenBank/DDBJ whole genome shotgun (WGS) entry which is preliminary data.</text>
</comment>
<dbReference type="EMBL" id="LAZR01030280">
    <property type="protein sequence ID" value="KKL57100.1"/>
    <property type="molecule type" value="Genomic_DNA"/>
</dbReference>
<name>A0A0F9FIL6_9ZZZZ</name>
<organism evidence="1">
    <name type="scientific">marine sediment metagenome</name>
    <dbReference type="NCBI Taxonomy" id="412755"/>
    <lineage>
        <taxon>unclassified sequences</taxon>
        <taxon>metagenomes</taxon>
        <taxon>ecological metagenomes</taxon>
    </lineage>
</organism>
<proteinExistence type="predicted"/>
<reference evidence="1" key="1">
    <citation type="journal article" date="2015" name="Nature">
        <title>Complex archaea that bridge the gap between prokaryotes and eukaryotes.</title>
        <authorList>
            <person name="Spang A."/>
            <person name="Saw J.H."/>
            <person name="Jorgensen S.L."/>
            <person name="Zaremba-Niedzwiedzka K."/>
            <person name="Martijn J."/>
            <person name="Lind A.E."/>
            <person name="van Eijk R."/>
            <person name="Schleper C."/>
            <person name="Guy L."/>
            <person name="Ettema T.J."/>
        </authorList>
    </citation>
    <scope>NUCLEOTIDE SEQUENCE</scope>
</reference>
<protein>
    <submittedName>
        <fullName evidence="1">Uncharacterized protein</fullName>
    </submittedName>
</protein>
<accession>A0A0F9FIL6</accession>